<keyword evidence="1 4" id="KW-0378">Hydrolase</keyword>
<dbReference type="InterPro" id="IPR016035">
    <property type="entry name" value="Acyl_Trfase/lysoPLipase"/>
</dbReference>
<dbReference type="PANTHER" id="PTHR14226">
    <property type="entry name" value="NEUROPATHY TARGET ESTERASE/SWISS CHEESE D.MELANOGASTER"/>
    <property type="match status" value="1"/>
</dbReference>
<accession>A0A1E5FZT4</accession>
<organism evidence="6 7">
    <name type="scientific">Desulfuribacillus alkaliarsenatis</name>
    <dbReference type="NCBI Taxonomy" id="766136"/>
    <lineage>
        <taxon>Bacteria</taxon>
        <taxon>Bacillati</taxon>
        <taxon>Bacillota</taxon>
        <taxon>Desulfuribacillia</taxon>
        <taxon>Desulfuribacillales</taxon>
        <taxon>Desulfuribacillaceae</taxon>
        <taxon>Desulfuribacillus</taxon>
    </lineage>
</organism>
<dbReference type="PANTHER" id="PTHR14226:SF25">
    <property type="entry name" value="PHOSPHOESTERASE"/>
    <property type="match status" value="1"/>
</dbReference>
<dbReference type="AlphaFoldDB" id="A0A1E5FZT4"/>
<feature type="active site" description="Proton acceptor" evidence="4">
    <location>
        <position position="159"/>
    </location>
</feature>
<feature type="active site" description="Nucleophile" evidence="4">
    <location>
        <position position="39"/>
    </location>
</feature>
<dbReference type="CDD" id="cd07208">
    <property type="entry name" value="Pat_hypo_Ecoli_yjju_like"/>
    <property type="match status" value="1"/>
</dbReference>
<dbReference type="GO" id="GO:0016787">
    <property type="term" value="F:hydrolase activity"/>
    <property type="evidence" value="ECO:0007669"/>
    <property type="project" value="UniProtKB-UniRule"/>
</dbReference>
<comment type="caution">
    <text evidence="6">The sequence shown here is derived from an EMBL/GenBank/DDBJ whole genome shotgun (WGS) entry which is preliminary data.</text>
</comment>
<dbReference type="InterPro" id="IPR050301">
    <property type="entry name" value="NTE"/>
</dbReference>
<evidence type="ECO:0000256" key="2">
    <source>
        <dbReference type="ARBA" id="ARBA00022963"/>
    </source>
</evidence>
<feature type="short sequence motif" description="DGA/G" evidence="4">
    <location>
        <begin position="159"/>
        <end position="161"/>
    </location>
</feature>
<dbReference type="InterPro" id="IPR037483">
    <property type="entry name" value="YjjU-like"/>
</dbReference>
<dbReference type="SUPFAM" id="SSF52151">
    <property type="entry name" value="FabD/lysophospholipase-like"/>
    <property type="match status" value="1"/>
</dbReference>
<feature type="domain" description="PNPLA" evidence="5">
    <location>
        <begin position="6"/>
        <end position="172"/>
    </location>
</feature>
<dbReference type="Pfam" id="PF01734">
    <property type="entry name" value="Patatin"/>
    <property type="match status" value="1"/>
</dbReference>
<evidence type="ECO:0000256" key="1">
    <source>
        <dbReference type="ARBA" id="ARBA00022801"/>
    </source>
</evidence>
<gene>
    <name evidence="6" type="ORF">BHF68_10695</name>
</gene>
<comment type="caution">
    <text evidence="4">Lacks conserved residue(s) required for the propagation of feature annotation.</text>
</comment>
<dbReference type="InterPro" id="IPR002641">
    <property type="entry name" value="PNPLA_dom"/>
</dbReference>
<dbReference type="Gene3D" id="3.40.1090.10">
    <property type="entry name" value="Cytosolic phospholipase A2 catalytic domain"/>
    <property type="match status" value="2"/>
</dbReference>
<dbReference type="PROSITE" id="PS51635">
    <property type="entry name" value="PNPLA"/>
    <property type="match status" value="1"/>
</dbReference>
<dbReference type="OrthoDB" id="9802424at2"/>
<dbReference type="EMBL" id="MIJE01000034">
    <property type="protein sequence ID" value="OEF95958.1"/>
    <property type="molecule type" value="Genomic_DNA"/>
</dbReference>
<evidence type="ECO:0000313" key="6">
    <source>
        <dbReference type="EMBL" id="OEF95958.1"/>
    </source>
</evidence>
<proteinExistence type="predicted"/>
<evidence type="ECO:0000256" key="3">
    <source>
        <dbReference type="ARBA" id="ARBA00023098"/>
    </source>
</evidence>
<keyword evidence="2 4" id="KW-0442">Lipid degradation</keyword>
<evidence type="ECO:0000313" key="7">
    <source>
        <dbReference type="Proteomes" id="UP000094296"/>
    </source>
</evidence>
<sequence>MLTTGLVLEGGGLRCVFTGGVLEYFMEQSFYVSYVIGVSAGACSGTSYVSRQRGRNKQVTIGYVRDPRYISYLSFLRGKGLLGMDFLFDEIPNKLVPLDRLALKSAVEKMIVVATDCETGNAVYFDKDVCSNYDEAVRASSSLPFVTPSVELDGMILVDGGVADSIPIRKSIADGNQKNIIILTRERGYRKPVRQSSSIKKWLIKRYYHNYPNLIKALELRNQRYNETLDYIEELEKQGKVLIIQPKAPVTVNRLDKDTNKLEEFYLQGYKQAANRFQEIVDFTRSI</sequence>
<keyword evidence="3 4" id="KW-0443">Lipid metabolism</keyword>
<dbReference type="GO" id="GO:0016042">
    <property type="term" value="P:lipid catabolic process"/>
    <property type="evidence" value="ECO:0007669"/>
    <property type="project" value="UniProtKB-UniRule"/>
</dbReference>
<evidence type="ECO:0000259" key="5">
    <source>
        <dbReference type="PROSITE" id="PS51635"/>
    </source>
</evidence>
<dbReference type="Proteomes" id="UP000094296">
    <property type="component" value="Unassembled WGS sequence"/>
</dbReference>
<dbReference type="STRING" id="766136.BHF68_10695"/>
<feature type="short sequence motif" description="GXSXG" evidence="4">
    <location>
        <begin position="37"/>
        <end position="41"/>
    </location>
</feature>
<name>A0A1E5FZT4_9FIRM</name>
<dbReference type="InterPro" id="IPR045943">
    <property type="entry name" value="DUF6363"/>
</dbReference>
<reference evidence="6 7" key="1">
    <citation type="submission" date="2016-09" db="EMBL/GenBank/DDBJ databases">
        <title>Draft genome sequence for the type strain of Desulfuribacillus alkaliarsenatis AHT28, an obligately anaerobic, sulfidogenic bacterium isolated from Russian soda lake sediments.</title>
        <authorList>
            <person name="Abin C.A."/>
            <person name="Hollibaugh J.T."/>
        </authorList>
    </citation>
    <scope>NUCLEOTIDE SEQUENCE [LARGE SCALE GENOMIC DNA]</scope>
    <source>
        <strain evidence="6 7">AHT28</strain>
    </source>
</reference>
<keyword evidence="7" id="KW-1185">Reference proteome</keyword>
<evidence type="ECO:0000256" key="4">
    <source>
        <dbReference type="PROSITE-ProRule" id="PRU01161"/>
    </source>
</evidence>
<dbReference type="Pfam" id="PF19890">
    <property type="entry name" value="DUF6363"/>
    <property type="match status" value="1"/>
</dbReference>
<protein>
    <submittedName>
        <fullName evidence="6">Patatin family protein</fullName>
    </submittedName>
</protein>